<dbReference type="Proteomes" id="UP001176961">
    <property type="component" value="Unassembled WGS sequence"/>
</dbReference>
<evidence type="ECO:0000256" key="1">
    <source>
        <dbReference type="SAM" id="MobiDB-lite"/>
    </source>
</evidence>
<gene>
    <name evidence="2" type="ORF">CYNAS_LOCUS18467</name>
</gene>
<name>A0AA36MBA0_CYLNA</name>
<feature type="region of interest" description="Disordered" evidence="1">
    <location>
        <begin position="209"/>
        <end position="258"/>
    </location>
</feature>
<organism evidence="2 3">
    <name type="scientific">Cylicocyclus nassatus</name>
    <name type="common">Nematode worm</name>
    <dbReference type="NCBI Taxonomy" id="53992"/>
    <lineage>
        <taxon>Eukaryota</taxon>
        <taxon>Metazoa</taxon>
        <taxon>Ecdysozoa</taxon>
        <taxon>Nematoda</taxon>
        <taxon>Chromadorea</taxon>
        <taxon>Rhabditida</taxon>
        <taxon>Rhabditina</taxon>
        <taxon>Rhabditomorpha</taxon>
        <taxon>Strongyloidea</taxon>
        <taxon>Strongylidae</taxon>
        <taxon>Cylicocyclus</taxon>
    </lineage>
</organism>
<keyword evidence="3" id="KW-1185">Reference proteome</keyword>
<evidence type="ECO:0000313" key="3">
    <source>
        <dbReference type="Proteomes" id="UP001176961"/>
    </source>
</evidence>
<evidence type="ECO:0000313" key="2">
    <source>
        <dbReference type="EMBL" id="CAJ0606484.1"/>
    </source>
</evidence>
<sequence>MDLSERKERFVEAVNIRVMEEFVKIVNLPIAMKKNFDLVIEDVLHFLEYDKKDDKFPLTWPKPSGFGSTTFAISVKSTYCFWKWFTTVGKENLKKYNNRNNTNIMLIQEKTIRQTDINRLCLLVRLQIKECYERANKKFPDVRIRKNNKIDFPGLGEFDPIIMVRRLNWKLPKWNGTPLNELMDIRLRKEEETGKLVLGELSLPGLTAEEQKEFEDVPNQGNKENWTEVVKKHKRRTSDEATNPKKSRKDMPSTSTSR</sequence>
<dbReference type="AlphaFoldDB" id="A0AA36MBA0"/>
<protein>
    <submittedName>
        <fullName evidence="2">Uncharacterized protein</fullName>
    </submittedName>
</protein>
<reference evidence="2" key="1">
    <citation type="submission" date="2023-07" db="EMBL/GenBank/DDBJ databases">
        <authorList>
            <consortium name="CYATHOMIX"/>
        </authorList>
    </citation>
    <scope>NUCLEOTIDE SEQUENCE</scope>
    <source>
        <strain evidence="2">N/A</strain>
    </source>
</reference>
<accession>A0AA36MBA0</accession>
<comment type="caution">
    <text evidence="2">The sequence shown here is derived from an EMBL/GenBank/DDBJ whole genome shotgun (WGS) entry which is preliminary data.</text>
</comment>
<proteinExistence type="predicted"/>
<dbReference type="EMBL" id="CATQJL010000316">
    <property type="protein sequence ID" value="CAJ0606484.1"/>
    <property type="molecule type" value="Genomic_DNA"/>
</dbReference>